<evidence type="ECO:0008006" key="3">
    <source>
        <dbReference type="Google" id="ProtNLM"/>
    </source>
</evidence>
<protein>
    <recommendedName>
        <fullName evidence="3">DUF4194 domain-containing protein</fullName>
    </recommendedName>
</protein>
<dbReference type="InterPro" id="IPR025449">
    <property type="entry name" value="JetB"/>
</dbReference>
<dbReference type="Proteomes" id="UP000323521">
    <property type="component" value="Chromosome"/>
</dbReference>
<dbReference type="RefSeq" id="WP_148137606.1">
    <property type="nucleotide sequence ID" value="NZ_CP017634.1"/>
</dbReference>
<name>A0A3G1L137_FORW1</name>
<dbReference type="OrthoDB" id="160982at2"/>
<dbReference type="AlphaFoldDB" id="A0A3G1L137"/>
<organism evidence="1 2">
    <name type="scientific">Formimonas warabiya</name>
    <dbReference type="NCBI Taxonomy" id="1761012"/>
    <lineage>
        <taxon>Bacteria</taxon>
        <taxon>Bacillati</taxon>
        <taxon>Bacillota</taxon>
        <taxon>Clostridia</taxon>
        <taxon>Eubacteriales</taxon>
        <taxon>Peptococcaceae</taxon>
        <taxon>Candidatus Formimonas</taxon>
    </lineage>
</organism>
<dbReference type="EMBL" id="CP017634">
    <property type="protein sequence ID" value="ATW28195.1"/>
    <property type="molecule type" value="Genomic_DNA"/>
</dbReference>
<sequence>MDLSDINDFTAKEKEMFTSVCNHLLGQTFLLRTIYQPDGSTVNNPEYNFLALRSETVKSYLSLLGWELHQDEYNGYFYVINNLDANRLILGSKPTAILLALRLIYDENSERVGLFQDVLCEVKGVLEKLVTDFGVFRQKPNMDEFRRSMKLLEDHNIIKGLEGKYSDADCRFTILPTILTVVSAEKLNALVAKLRKEDESDEEADENAVD</sequence>
<accession>A0A3G1L137</accession>
<dbReference type="KEGG" id="fwa:DCMF_28640"/>
<reference evidence="1 2" key="1">
    <citation type="submission" date="2016-10" db="EMBL/GenBank/DDBJ databases">
        <title>Complete Genome Sequence of Peptococcaceae strain DCMF.</title>
        <authorList>
            <person name="Edwards R.J."/>
            <person name="Holland S.I."/>
            <person name="Deshpande N.P."/>
            <person name="Wong Y.K."/>
            <person name="Ertan H."/>
            <person name="Manefield M."/>
            <person name="Russell T.L."/>
            <person name="Lee M.J."/>
        </authorList>
    </citation>
    <scope>NUCLEOTIDE SEQUENCE [LARGE SCALE GENOMIC DNA]</scope>
    <source>
        <strain evidence="1 2">DCMF</strain>
    </source>
</reference>
<evidence type="ECO:0000313" key="1">
    <source>
        <dbReference type="EMBL" id="ATW28195.1"/>
    </source>
</evidence>
<proteinExistence type="predicted"/>
<dbReference type="Pfam" id="PF13835">
    <property type="entry name" value="DUF4194"/>
    <property type="match status" value="1"/>
</dbReference>
<gene>
    <name evidence="1" type="ORF">DCMF_28640</name>
</gene>
<evidence type="ECO:0000313" key="2">
    <source>
        <dbReference type="Proteomes" id="UP000323521"/>
    </source>
</evidence>
<keyword evidence="2" id="KW-1185">Reference proteome</keyword>